<dbReference type="Pfam" id="PF24957">
    <property type="entry name" value="DrmE_C"/>
    <property type="match status" value="1"/>
</dbReference>
<feature type="domain" description="DISARM protein DrmE C-terminal" evidence="2">
    <location>
        <begin position="282"/>
        <end position="448"/>
    </location>
</feature>
<sequence length="503" mass="58937">MSFSNLVDLYRLESNIVFSHVKNRKLSSFAEYLDSYRKEVQSKYDSDQHLNEVLNFLRRVFFKLVGSFMPYNKVISEEVQNELLKRFHQIKNSYPELFSSLVIEIAKTFKDIAETNENSMVEYLQNYINNLKGSNKIAIVTKRALTVEEKNKFVLAIEESHKINYYTENSFRKEINIYDEVLYIGSPNYFGEYVRTIFKGLKTIFVSYDMFANSMSPKSGFKDIDTKGVYSTIYEKVVIGKPIEKEVLINFEEKELLNNAVNKLLDEQISSISNSSDAIEASIVYLENDRFLFAPQDSKIRVFFPEEKRNFIKQKNFKDLEEDDYIVVRNESDTKLIAEVADQILGSKSIKYRDSQKRWKKRLRYNVEKKGINRVSQILSRKYGLKTASTVSIRNWCNEDSISPTELQKLLRALKFTENEIKEIYSRMQEIRRAHLKAGRLISTKLMSELSTEILHELKEQGYYTFTSREFNGASFNIERVVSIEFSSYLIAPYNLMKAIEID</sequence>
<dbReference type="EMBL" id="JACHON010000001">
    <property type="protein sequence ID" value="MBB6512000.1"/>
    <property type="molecule type" value="Genomic_DNA"/>
</dbReference>
<evidence type="ECO:0000313" key="4">
    <source>
        <dbReference type="Proteomes" id="UP000572212"/>
    </source>
</evidence>
<evidence type="ECO:0000313" key="3">
    <source>
        <dbReference type="EMBL" id="MBB6512000.1"/>
    </source>
</evidence>
<protein>
    <recommendedName>
        <fullName evidence="2">DISARM protein DrmE C-terminal domain-containing protein</fullName>
    </recommendedName>
</protein>
<dbReference type="AlphaFoldDB" id="A0A841RDE7"/>
<dbReference type="RefSeq" id="WP_184244714.1">
    <property type="nucleotide sequence ID" value="NZ_BAAACU010000022.1"/>
</dbReference>
<keyword evidence="4" id="KW-1185">Reference proteome</keyword>
<feature type="coiled-coil region" evidence="1">
    <location>
        <begin position="407"/>
        <end position="434"/>
    </location>
</feature>
<name>A0A841RDE7_9BACI</name>
<evidence type="ECO:0000259" key="2">
    <source>
        <dbReference type="Pfam" id="PF24957"/>
    </source>
</evidence>
<gene>
    <name evidence="3" type="ORF">GGQ92_000767</name>
</gene>
<reference evidence="3 4" key="1">
    <citation type="submission" date="2020-08" db="EMBL/GenBank/DDBJ databases">
        <title>Genomic Encyclopedia of Type Strains, Phase IV (KMG-IV): sequencing the most valuable type-strain genomes for metagenomic binning, comparative biology and taxonomic classification.</title>
        <authorList>
            <person name="Goeker M."/>
        </authorList>
    </citation>
    <scope>NUCLEOTIDE SEQUENCE [LARGE SCALE GENOMIC DNA]</scope>
    <source>
        <strain evidence="3 4">DSM 11805</strain>
    </source>
</reference>
<dbReference type="InterPro" id="IPR056666">
    <property type="entry name" value="DrmE_C"/>
</dbReference>
<proteinExistence type="predicted"/>
<organism evidence="3 4">
    <name type="scientific">Gracilibacillus halotolerans</name>
    <dbReference type="NCBI Taxonomy" id="74386"/>
    <lineage>
        <taxon>Bacteria</taxon>
        <taxon>Bacillati</taxon>
        <taxon>Bacillota</taxon>
        <taxon>Bacilli</taxon>
        <taxon>Bacillales</taxon>
        <taxon>Bacillaceae</taxon>
        <taxon>Gracilibacillus</taxon>
    </lineage>
</organism>
<comment type="caution">
    <text evidence="3">The sequence shown here is derived from an EMBL/GenBank/DDBJ whole genome shotgun (WGS) entry which is preliminary data.</text>
</comment>
<keyword evidence="1" id="KW-0175">Coiled coil</keyword>
<dbReference type="Proteomes" id="UP000572212">
    <property type="component" value="Unassembled WGS sequence"/>
</dbReference>
<evidence type="ECO:0000256" key="1">
    <source>
        <dbReference type="SAM" id="Coils"/>
    </source>
</evidence>
<accession>A0A841RDE7</accession>